<evidence type="ECO:0000256" key="1">
    <source>
        <dbReference type="SAM" id="Phobius"/>
    </source>
</evidence>
<feature type="transmembrane region" description="Helical" evidence="1">
    <location>
        <begin position="24"/>
        <end position="46"/>
    </location>
</feature>
<name>A0A382N300_9ZZZZ</name>
<proteinExistence type="predicted"/>
<protein>
    <submittedName>
        <fullName evidence="2">Uncharacterized protein</fullName>
    </submittedName>
</protein>
<organism evidence="2">
    <name type="scientific">marine metagenome</name>
    <dbReference type="NCBI Taxonomy" id="408172"/>
    <lineage>
        <taxon>unclassified sequences</taxon>
        <taxon>metagenomes</taxon>
        <taxon>ecological metagenomes</taxon>
    </lineage>
</organism>
<feature type="transmembrane region" description="Helical" evidence="1">
    <location>
        <begin position="125"/>
        <end position="143"/>
    </location>
</feature>
<gene>
    <name evidence="2" type="ORF">METZ01_LOCUS307401</name>
</gene>
<feature type="non-terminal residue" evidence="2">
    <location>
        <position position="294"/>
    </location>
</feature>
<evidence type="ECO:0000313" key="2">
    <source>
        <dbReference type="EMBL" id="SVC54547.1"/>
    </source>
</evidence>
<reference evidence="2" key="1">
    <citation type="submission" date="2018-05" db="EMBL/GenBank/DDBJ databases">
        <authorList>
            <person name="Lanie J.A."/>
            <person name="Ng W.-L."/>
            <person name="Kazmierczak K.M."/>
            <person name="Andrzejewski T.M."/>
            <person name="Davidsen T.M."/>
            <person name="Wayne K.J."/>
            <person name="Tettelin H."/>
            <person name="Glass J.I."/>
            <person name="Rusch D."/>
            <person name="Podicherti R."/>
            <person name="Tsui H.-C.T."/>
            <person name="Winkler M.E."/>
        </authorList>
    </citation>
    <scope>NUCLEOTIDE SEQUENCE</scope>
</reference>
<sequence length="294" mass="32965">MDSANHSLQSFTRRIQMMMVYRTALKWTGVWVMVMGVIVLVVRFTGALPANWWLFALLSLVPLIGAAWFVEYRRKPKMEQMRAAFDGENQAGGLVMAAAEVDTRSWEAKTQNLNLPSIQWRGGKAWAGLILALVFLIVTWLIPVRFASLISDPPLEVGQQVQQLQEQINVLEEENILPPDEAEAKREELERIAEEASGFNPSKTWEALDHLLDTNQKLAEQEAEEALSQLKTLNEAELLGKALDLLPKDLADQQALEEGLKQFGDLLGELAKKGALNPENLPEELKQALKEALE</sequence>
<keyword evidence="1" id="KW-0472">Membrane</keyword>
<keyword evidence="1" id="KW-1133">Transmembrane helix</keyword>
<feature type="transmembrane region" description="Helical" evidence="1">
    <location>
        <begin position="52"/>
        <end position="72"/>
    </location>
</feature>
<keyword evidence="1" id="KW-0812">Transmembrane</keyword>
<accession>A0A382N300</accession>
<dbReference type="EMBL" id="UINC01097112">
    <property type="protein sequence ID" value="SVC54547.1"/>
    <property type="molecule type" value="Genomic_DNA"/>
</dbReference>
<dbReference type="AlphaFoldDB" id="A0A382N300"/>